<gene>
    <name evidence="7" type="ORF">FF38_01121</name>
</gene>
<evidence type="ECO:0000256" key="1">
    <source>
        <dbReference type="ARBA" id="ARBA00004123"/>
    </source>
</evidence>
<evidence type="ECO:0000256" key="3">
    <source>
        <dbReference type="ARBA" id="ARBA00023015"/>
    </source>
</evidence>
<keyword evidence="5" id="KW-0539">Nucleus</keyword>
<dbReference type="AlphaFoldDB" id="A0A0L0CQT8"/>
<evidence type="ECO:0000259" key="6">
    <source>
        <dbReference type="Pfam" id="PF04719"/>
    </source>
</evidence>
<dbReference type="GO" id="GO:0046982">
    <property type="term" value="F:protein heterodimerization activity"/>
    <property type="evidence" value="ECO:0007669"/>
    <property type="project" value="InterPro"/>
</dbReference>
<dbReference type="OMA" id="LNQACNP"/>
<dbReference type="InterPro" id="IPR006809">
    <property type="entry name" value="TAFII28_dom"/>
</dbReference>
<proteinExistence type="inferred from homology"/>
<dbReference type="PANTHER" id="PTHR13218:SF8">
    <property type="entry name" value="TRANSCRIPTION INITIATION FACTOR TFIID SUBUNIT 11"/>
    <property type="match status" value="1"/>
</dbReference>
<dbReference type="GO" id="GO:0005669">
    <property type="term" value="C:transcription factor TFIID complex"/>
    <property type="evidence" value="ECO:0007669"/>
    <property type="project" value="InterPro"/>
</dbReference>
<comment type="subcellular location">
    <subcellularLocation>
        <location evidence="1">Nucleus</location>
    </subcellularLocation>
</comment>
<evidence type="ECO:0000256" key="2">
    <source>
        <dbReference type="ARBA" id="ARBA00009788"/>
    </source>
</evidence>
<dbReference type="InterPro" id="IPR009072">
    <property type="entry name" value="Histone-fold"/>
</dbReference>
<dbReference type="SUPFAM" id="SSF47113">
    <property type="entry name" value="Histone-fold"/>
    <property type="match status" value="1"/>
</dbReference>
<reference evidence="7 8" key="1">
    <citation type="journal article" date="2015" name="Nat. Commun.">
        <title>Lucilia cuprina genome unlocks parasitic fly biology to underpin future interventions.</title>
        <authorList>
            <person name="Anstead C.A."/>
            <person name="Korhonen P.K."/>
            <person name="Young N.D."/>
            <person name="Hall R.S."/>
            <person name="Jex A.R."/>
            <person name="Murali S.C."/>
            <person name="Hughes D.S."/>
            <person name="Lee S.F."/>
            <person name="Perry T."/>
            <person name="Stroehlein A.J."/>
            <person name="Ansell B.R."/>
            <person name="Breugelmans B."/>
            <person name="Hofmann A."/>
            <person name="Qu J."/>
            <person name="Dugan S."/>
            <person name="Lee S.L."/>
            <person name="Chao H."/>
            <person name="Dinh H."/>
            <person name="Han Y."/>
            <person name="Doddapaneni H.V."/>
            <person name="Worley K.C."/>
            <person name="Muzny D.M."/>
            <person name="Ioannidis P."/>
            <person name="Waterhouse R.M."/>
            <person name="Zdobnov E.M."/>
            <person name="James P.J."/>
            <person name="Bagnall N.H."/>
            <person name="Kotze A.C."/>
            <person name="Gibbs R.A."/>
            <person name="Richards S."/>
            <person name="Batterham P."/>
            <person name="Gasser R.B."/>
        </authorList>
    </citation>
    <scope>NUCLEOTIDE SEQUENCE [LARGE SCALE GENOMIC DNA]</scope>
    <source>
        <strain evidence="7 8">LS</strain>
        <tissue evidence="7">Full body</tissue>
    </source>
</reference>
<evidence type="ECO:0000256" key="4">
    <source>
        <dbReference type="ARBA" id="ARBA00023163"/>
    </source>
</evidence>
<protein>
    <recommendedName>
        <fullName evidence="6">TAFII28-like protein domain-containing protein</fullName>
    </recommendedName>
</protein>
<dbReference type="GO" id="GO:0051123">
    <property type="term" value="P:RNA polymerase II preinitiation complex assembly"/>
    <property type="evidence" value="ECO:0007669"/>
    <property type="project" value="InterPro"/>
</dbReference>
<comment type="similarity">
    <text evidence="2">Belongs to the TAF11 family.</text>
</comment>
<dbReference type="PANTHER" id="PTHR13218">
    <property type="entry name" value="TRANSCRIPTION INITIATION FACTOR TFIID SUBUNIT 11-RELATED"/>
    <property type="match status" value="1"/>
</dbReference>
<feature type="domain" description="TAFII28-like protein" evidence="6">
    <location>
        <begin position="56"/>
        <end position="152"/>
    </location>
</feature>
<dbReference type="Gene3D" id="1.10.20.10">
    <property type="entry name" value="Histone, subunit A"/>
    <property type="match status" value="1"/>
</dbReference>
<dbReference type="STRING" id="7375.A0A0L0CQT8"/>
<keyword evidence="3" id="KW-0805">Transcription regulation</keyword>
<dbReference type="Pfam" id="PF04719">
    <property type="entry name" value="TAFII28"/>
    <property type="match status" value="1"/>
</dbReference>
<name>A0A0L0CQT8_LUCCU</name>
<organism evidence="7 8">
    <name type="scientific">Lucilia cuprina</name>
    <name type="common">Green bottle fly</name>
    <name type="synonym">Australian sheep blowfly</name>
    <dbReference type="NCBI Taxonomy" id="7375"/>
    <lineage>
        <taxon>Eukaryota</taxon>
        <taxon>Metazoa</taxon>
        <taxon>Ecdysozoa</taxon>
        <taxon>Arthropoda</taxon>
        <taxon>Hexapoda</taxon>
        <taxon>Insecta</taxon>
        <taxon>Pterygota</taxon>
        <taxon>Neoptera</taxon>
        <taxon>Endopterygota</taxon>
        <taxon>Diptera</taxon>
        <taxon>Brachycera</taxon>
        <taxon>Muscomorpha</taxon>
        <taxon>Oestroidea</taxon>
        <taxon>Calliphoridae</taxon>
        <taxon>Luciliinae</taxon>
        <taxon>Lucilia</taxon>
    </lineage>
</organism>
<dbReference type="Proteomes" id="UP000037069">
    <property type="component" value="Unassembled WGS sequence"/>
</dbReference>
<accession>A0A0L0CQT8</accession>
<evidence type="ECO:0000256" key="5">
    <source>
        <dbReference type="ARBA" id="ARBA00023242"/>
    </source>
</evidence>
<keyword evidence="4" id="KW-0804">Transcription</keyword>
<feature type="non-terminal residue" evidence="7">
    <location>
        <position position="1"/>
    </location>
</feature>
<dbReference type="CDD" id="cd08048">
    <property type="entry name" value="HFD_TAF11"/>
    <property type="match status" value="1"/>
</dbReference>
<comment type="caution">
    <text evidence="7">The sequence shown here is derived from an EMBL/GenBank/DDBJ whole genome shotgun (WGS) entry which is preliminary data.</text>
</comment>
<evidence type="ECO:0000313" key="8">
    <source>
        <dbReference type="Proteomes" id="UP000037069"/>
    </source>
</evidence>
<dbReference type="InterPro" id="IPR045127">
    <property type="entry name" value="TAF11-like"/>
</dbReference>
<evidence type="ECO:0000313" key="7">
    <source>
        <dbReference type="EMBL" id="KNC34718.1"/>
    </source>
</evidence>
<keyword evidence="8" id="KW-1185">Reference proteome</keyword>
<dbReference type="GO" id="GO:0016251">
    <property type="term" value="F:RNA polymerase II general transcription initiation factor activity"/>
    <property type="evidence" value="ECO:0007669"/>
    <property type="project" value="TreeGrafter"/>
</dbReference>
<dbReference type="EMBL" id="JRES01000035">
    <property type="protein sequence ID" value="KNC34718.1"/>
    <property type="molecule type" value="Genomic_DNA"/>
</dbReference>
<sequence length="175" mass="19705">DDLNLNNLLDIPGLPDFNNSNLNSFLPHDGPDNDGVLDFNQPEASKEDIEREHMKLLVSHFDEQQMSRYAAFRRANVKRAAVRKFVSHLLNQPISNNVAVVLAGMSKVLIGDVIELAREIQEKKFKAEGRPMILEDGEPEPLLPTSIREAWRIYKQETGSVPGNKARPGSGNRFF</sequence>